<feature type="region of interest" description="Disordered" evidence="1">
    <location>
        <begin position="612"/>
        <end position="715"/>
    </location>
</feature>
<evidence type="ECO:0000256" key="1">
    <source>
        <dbReference type="SAM" id="MobiDB-lite"/>
    </source>
</evidence>
<feature type="region of interest" description="Disordered" evidence="1">
    <location>
        <begin position="542"/>
        <end position="592"/>
    </location>
</feature>
<sequence>MPPYFHYPSNVQPSYATCGLSSDMGKLTITTKEVKEPSKQHRRRRSFRLQFWKPKPALSKDRSSVESTPKTSTSSVDEYHAITTHERRVPDRPDIYDASKNVSTLDVPTATDVAFRKQPVAVRRCVSAQTSKFEQALHDDVTSQRIRTPRILSTVFEEAPQIPSHLIERSTRESLLQMIQRVEGDESTNVGTASEQSMSTVHEQSFTNPVHAAGRTSRISRPTSSPTVARRRSASDRKLDLAKHHSLEFEHDRTSAAQSRATSQFLLEASHASHSRPTSFDAPGERGATSSQILESLPYRKATQSPFHPLKDLFEYNNIPTGARLTGCGGTILRSSRSEQEEQSRLALRSINWNAPANHVPERKSIDSLGSTKHTRNVLRKRPSKKDSHAPAHKDSTSLAINDTQSGLNLTEPSGVFLHNTRATGNEPEDWERDSERASLVTQNLSSTKERDPRARSRAVDDFSWGRFFDSQLDAVAAEEAHGRLDRSYCQIRGGNFDQIEQHEHTIAHKRNDLNANKPRSIDEDEIDKPIHSNAFQHSFVTARQSPSSASRSIESLQNSSTRSALSTSIDAGPAIVEKTSPPRRKGSDKSLMSKTPVAAMFMKTSQHNAALAPGAVRDDAAVPVPKPSPRYMAMTQSSRSRSSSAKPAFASQKAWCRDNRKLPDGGVADPLTDKDGMLPPMGDSRRPRPVNHEQTDSDDMQQQPSRKGKEPAHNAESEMLFAETLREGFCRDIEQRGTLPTSLPPLNNSLEHPQSDGITSNEPVHRDPATLEQVREAFRPAQTPLTQQQSTDPIQQRQQRPTRNLELDGHSHREEHIQTLGLAPDISVESPGSIPFIMNNHPAFRQGCTDQPFSSQSLQTSRASSGCATPTMSRMPGAGMADGEAGPSRTSGGVDGESEMVAKPSIEDEGSRNVSLPTETARASGGKDSEARRKKSVWRKLKGKK</sequence>
<feature type="region of interest" description="Disordered" evidence="1">
    <location>
        <begin position="185"/>
        <end position="238"/>
    </location>
</feature>
<accession>A0A6A5ZJM1</accession>
<dbReference type="EMBL" id="ML977315">
    <property type="protein sequence ID" value="KAF2119234.1"/>
    <property type="molecule type" value="Genomic_DNA"/>
</dbReference>
<feature type="region of interest" description="Disordered" evidence="1">
    <location>
        <begin position="53"/>
        <end position="77"/>
    </location>
</feature>
<dbReference type="AlphaFoldDB" id="A0A6A5ZJM1"/>
<feature type="region of interest" description="Disordered" evidence="1">
    <location>
        <begin position="850"/>
        <end position="946"/>
    </location>
</feature>
<feature type="compositionally biased region" description="Polar residues" evidence="1">
    <location>
        <begin position="187"/>
        <end position="208"/>
    </location>
</feature>
<dbReference type="Proteomes" id="UP000799770">
    <property type="component" value="Unassembled WGS sequence"/>
</dbReference>
<feature type="compositionally biased region" description="Polar residues" evidence="1">
    <location>
        <begin position="65"/>
        <end position="76"/>
    </location>
</feature>
<feature type="compositionally biased region" description="Basic and acidic residues" evidence="1">
    <location>
        <begin position="684"/>
        <end position="696"/>
    </location>
</feature>
<feature type="compositionally biased region" description="Basic and acidic residues" evidence="1">
    <location>
        <begin position="448"/>
        <end position="457"/>
    </location>
</feature>
<evidence type="ECO:0000313" key="2">
    <source>
        <dbReference type="EMBL" id="KAF2119234.1"/>
    </source>
</evidence>
<feature type="region of interest" description="Disordered" evidence="1">
    <location>
        <begin position="269"/>
        <end position="288"/>
    </location>
</feature>
<evidence type="ECO:0000313" key="3">
    <source>
        <dbReference type="Proteomes" id="UP000799770"/>
    </source>
</evidence>
<reference evidence="2" key="1">
    <citation type="journal article" date="2020" name="Stud. Mycol.">
        <title>101 Dothideomycetes genomes: a test case for predicting lifestyles and emergence of pathogens.</title>
        <authorList>
            <person name="Haridas S."/>
            <person name="Albert R."/>
            <person name="Binder M."/>
            <person name="Bloem J."/>
            <person name="Labutti K."/>
            <person name="Salamov A."/>
            <person name="Andreopoulos B."/>
            <person name="Baker S."/>
            <person name="Barry K."/>
            <person name="Bills G."/>
            <person name="Bluhm B."/>
            <person name="Cannon C."/>
            <person name="Castanera R."/>
            <person name="Culley D."/>
            <person name="Daum C."/>
            <person name="Ezra D."/>
            <person name="Gonzalez J."/>
            <person name="Henrissat B."/>
            <person name="Kuo A."/>
            <person name="Liang C."/>
            <person name="Lipzen A."/>
            <person name="Lutzoni F."/>
            <person name="Magnuson J."/>
            <person name="Mondo S."/>
            <person name="Nolan M."/>
            <person name="Ohm R."/>
            <person name="Pangilinan J."/>
            <person name="Park H.-J."/>
            <person name="Ramirez L."/>
            <person name="Alfaro M."/>
            <person name="Sun H."/>
            <person name="Tritt A."/>
            <person name="Yoshinaga Y."/>
            <person name="Zwiers L.-H."/>
            <person name="Turgeon B."/>
            <person name="Goodwin S."/>
            <person name="Spatafora J."/>
            <person name="Crous P."/>
            <person name="Grigoriev I."/>
        </authorList>
    </citation>
    <scope>NUCLEOTIDE SEQUENCE</scope>
    <source>
        <strain evidence="2">CBS 627.86</strain>
    </source>
</reference>
<name>A0A6A5ZJM1_9PLEO</name>
<keyword evidence="3" id="KW-1185">Reference proteome</keyword>
<feature type="compositionally biased region" description="Basic and acidic residues" evidence="1">
    <location>
        <begin position="385"/>
        <end position="396"/>
    </location>
</feature>
<feature type="region of interest" description="Disordered" evidence="1">
    <location>
        <begin position="737"/>
        <end position="765"/>
    </location>
</feature>
<organism evidence="2 3">
    <name type="scientific">Lophiotrema nucula</name>
    <dbReference type="NCBI Taxonomy" id="690887"/>
    <lineage>
        <taxon>Eukaryota</taxon>
        <taxon>Fungi</taxon>
        <taxon>Dikarya</taxon>
        <taxon>Ascomycota</taxon>
        <taxon>Pezizomycotina</taxon>
        <taxon>Dothideomycetes</taxon>
        <taxon>Pleosporomycetidae</taxon>
        <taxon>Pleosporales</taxon>
        <taxon>Lophiotremataceae</taxon>
        <taxon>Lophiotrema</taxon>
    </lineage>
</organism>
<feature type="compositionally biased region" description="Basic residues" evidence="1">
    <location>
        <begin position="373"/>
        <end position="384"/>
    </location>
</feature>
<feature type="compositionally biased region" description="Polar residues" evidence="1">
    <location>
        <begin position="542"/>
        <end position="570"/>
    </location>
</feature>
<feature type="compositionally biased region" description="Low complexity" evidence="1">
    <location>
        <begin position="739"/>
        <end position="751"/>
    </location>
</feature>
<feature type="compositionally biased region" description="Polar residues" evidence="1">
    <location>
        <begin position="397"/>
        <end position="412"/>
    </location>
</feature>
<protein>
    <submittedName>
        <fullName evidence="2">Uncharacterized protein</fullName>
    </submittedName>
</protein>
<proteinExistence type="predicted"/>
<feature type="region of interest" description="Disordered" evidence="1">
    <location>
        <begin position="782"/>
        <end position="803"/>
    </location>
</feature>
<feature type="compositionally biased region" description="Low complexity" evidence="1">
    <location>
        <begin position="215"/>
        <end position="227"/>
    </location>
</feature>
<feature type="compositionally biased region" description="Low complexity" evidence="1">
    <location>
        <begin position="855"/>
        <end position="866"/>
    </location>
</feature>
<gene>
    <name evidence="2" type="ORF">BDV96DRAFT_642271</name>
</gene>
<feature type="compositionally biased region" description="Polar residues" evidence="1">
    <location>
        <begin position="784"/>
        <end position="803"/>
    </location>
</feature>
<feature type="compositionally biased region" description="Basic residues" evidence="1">
    <location>
        <begin position="933"/>
        <end position="946"/>
    </location>
</feature>
<feature type="region of interest" description="Disordered" evidence="1">
    <location>
        <begin position="359"/>
        <end position="457"/>
    </location>
</feature>